<protein>
    <submittedName>
        <fullName evidence="7">G3E family GTPase</fullName>
    </submittedName>
</protein>
<organism evidence="7 8">
    <name type="scientific">Brevibacterium celere</name>
    <dbReference type="NCBI Taxonomy" id="225845"/>
    <lineage>
        <taxon>Bacteria</taxon>
        <taxon>Bacillati</taxon>
        <taxon>Actinomycetota</taxon>
        <taxon>Actinomycetes</taxon>
        <taxon>Micrococcales</taxon>
        <taxon>Brevibacteriaceae</taxon>
        <taxon>Brevibacterium</taxon>
    </lineage>
</organism>
<reference evidence="7 8" key="1">
    <citation type="submission" date="2018-06" db="EMBL/GenBank/DDBJ databases">
        <title>Freshwater and sediment microbial communities from various areas in North America, analyzing microbe dynamics in response to fracking.</title>
        <authorList>
            <person name="Lamendella R."/>
        </authorList>
    </citation>
    <scope>NUCLEOTIDE SEQUENCE [LARGE SCALE GENOMIC DNA]</scope>
    <source>
        <strain evidence="7 8">3b_TX</strain>
    </source>
</reference>
<proteinExistence type="inferred from homology"/>
<evidence type="ECO:0000256" key="3">
    <source>
        <dbReference type="ARBA" id="ARBA00023186"/>
    </source>
</evidence>
<dbReference type="EMBL" id="QNSB01000001">
    <property type="protein sequence ID" value="RBP74337.1"/>
    <property type="molecule type" value="Genomic_DNA"/>
</dbReference>
<dbReference type="InterPro" id="IPR003495">
    <property type="entry name" value="CobW/HypB/UreG_nucleotide-bd"/>
</dbReference>
<keyword evidence="2" id="KW-0378">Hydrolase</keyword>
<keyword evidence="8" id="KW-1185">Reference proteome</keyword>
<keyword evidence="3" id="KW-0143">Chaperone</keyword>
<name>A0A366IQE1_9MICO</name>
<dbReference type="SMART" id="SM00833">
    <property type="entry name" value="CobW_C"/>
    <property type="match status" value="1"/>
</dbReference>
<dbReference type="Gene3D" id="3.30.1220.10">
    <property type="entry name" value="CobW-like, C-terminal domain"/>
    <property type="match status" value="1"/>
</dbReference>
<dbReference type="InterPro" id="IPR036627">
    <property type="entry name" value="CobW-likC_sf"/>
</dbReference>
<dbReference type="Gene3D" id="3.40.50.300">
    <property type="entry name" value="P-loop containing nucleotide triphosphate hydrolases"/>
    <property type="match status" value="1"/>
</dbReference>
<keyword evidence="1" id="KW-0547">Nucleotide-binding</keyword>
<dbReference type="GO" id="GO:0016787">
    <property type="term" value="F:hydrolase activity"/>
    <property type="evidence" value="ECO:0007669"/>
    <property type="project" value="UniProtKB-KW"/>
</dbReference>
<dbReference type="RefSeq" id="WP_113902420.1">
    <property type="nucleotide sequence ID" value="NZ_QNSB01000001.1"/>
</dbReference>
<dbReference type="PANTHER" id="PTHR13748:SF62">
    <property type="entry name" value="COBW DOMAIN-CONTAINING PROTEIN"/>
    <property type="match status" value="1"/>
</dbReference>
<dbReference type="Proteomes" id="UP000253509">
    <property type="component" value="Unassembled WGS sequence"/>
</dbReference>
<dbReference type="AlphaFoldDB" id="A0A366IQE1"/>
<comment type="caution">
    <text evidence="7">The sequence shown here is derived from an EMBL/GenBank/DDBJ whole genome shotgun (WGS) entry which is preliminary data.</text>
</comment>
<evidence type="ECO:0000256" key="1">
    <source>
        <dbReference type="ARBA" id="ARBA00022741"/>
    </source>
</evidence>
<gene>
    <name evidence="7" type="ORF">DFO65_10154</name>
</gene>
<evidence type="ECO:0000256" key="5">
    <source>
        <dbReference type="ARBA" id="ARBA00049117"/>
    </source>
</evidence>
<dbReference type="SUPFAM" id="SSF52540">
    <property type="entry name" value="P-loop containing nucleoside triphosphate hydrolases"/>
    <property type="match status" value="1"/>
</dbReference>
<comment type="similarity">
    <text evidence="4">Belongs to the SIMIBI class G3E GTPase family. ZNG1 subfamily.</text>
</comment>
<dbReference type="InterPro" id="IPR011629">
    <property type="entry name" value="CobW-like_C"/>
</dbReference>
<dbReference type="Pfam" id="PF02492">
    <property type="entry name" value="cobW"/>
    <property type="match status" value="1"/>
</dbReference>
<comment type="catalytic activity">
    <reaction evidence="5">
        <text>GTP + H2O = GDP + phosphate + H(+)</text>
        <dbReference type="Rhea" id="RHEA:19669"/>
        <dbReference type="ChEBI" id="CHEBI:15377"/>
        <dbReference type="ChEBI" id="CHEBI:15378"/>
        <dbReference type="ChEBI" id="CHEBI:37565"/>
        <dbReference type="ChEBI" id="CHEBI:43474"/>
        <dbReference type="ChEBI" id="CHEBI:58189"/>
    </reaction>
    <physiologicalReaction direction="left-to-right" evidence="5">
        <dbReference type="Rhea" id="RHEA:19670"/>
    </physiologicalReaction>
</comment>
<evidence type="ECO:0000313" key="7">
    <source>
        <dbReference type="EMBL" id="RBP74337.1"/>
    </source>
</evidence>
<feature type="domain" description="CobW C-terminal" evidence="6">
    <location>
        <begin position="268"/>
        <end position="378"/>
    </location>
</feature>
<evidence type="ECO:0000256" key="2">
    <source>
        <dbReference type="ARBA" id="ARBA00022801"/>
    </source>
</evidence>
<dbReference type="GO" id="GO:0005737">
    <property type="term" value="C:cytoplasm"/>
    <property type="evidence" value="ECO:0007669"/>
    <property type="project" value="TreeGrafter"/>
</dbReference>
<dbReference type="InterPro" id="IPR051316">
    <property type="entry name" value="Zinc-reg_GTPase_activator"/>
</dbReference>
<evidence type="ECO:0000313" key="8">
    <source>
        <dbReference type="Proteomes" id="UP000253509"/>
    </source>
</evidence>
<dbReference type="Pfam" id="PF07683">
    <property type="entry name" value="CobW_C"/>
    <property type="match status" value="1"/>
</dbReference>
<dbReference type="SUPFAM" id="SSF90002">
    <property type="entry name" value="Hypothetical protein YjiA, C-terminal domain"/>
    <property type="match status" value="1"/>
</dbReference>
<dbReference type="GO" id="GO:0000166">
    <property type="term" value="F:nucleotide binding"/>
    <property type="evidence" value="ECO:0007669"/>
    <property type="project" value="UniProtKB-KW"/>
</dbReference>
<dbReference type="PANTHER" id="PTHR13748">
    <property type="entry name" value="COBW-RELATED"/>
    <property type="match status" value="1"/>
</dbReference>
<evidence type="ECO:0000256" key="4">
    <source>
        <dbReference type="ARBA" id="ARBA00034320"/>
    </source>
</evidence>
<dbReference type="CDD" id="cd03112">
    <property type="entry name" value="CobW-like"/>
    <property type="match status" value="1"/>
</dbReference>
<accession>A0A366IQE1</accession>
<sequence length="415" mass="44152">MTTPAPRHPAVPVILLTGYLGAGKTSLLNHLLRHPDSRIGVVVNDFGDLNIDAGLVVGQVNEPFSISGGCICCIDDDGSLEDALVALADPKLRLDAILVEASGFAEPLTLARMVSRLGRHRFHLGGVVDVVDALMHAATVDVEPLPPVRYAATTLVVVNKLDQIPAPDRDGLIESIRQRVHQRNPRVLVVGTAFGRIDPTLILDPGAGDGEKANPDDGEPWQAELPLRELLREAYAEREEKLRAEALGTVAGVEDQHGDGGGLGHRHAQSVTVTGSGPVDAHAVMDFLEDLPPGVYRVKGAVTVWDRGRRRAFGVQAVGPNVYVSTAVPTLRVPGGSDRRGECDLSGAAGPGEWDSALVVIGQSFHADDVRSRLERALDPQMPACAGTDSPGDGESVREGLSAVERFLHYVRLHA</sequence>
<dbReference type="InterPro" id="IPR027417">
    <property type="entry name" value="P-loop_NTPase"/>
</dbReference>
<evidence type="ECO:0000259" key="6">
    <source>
        <dbReference type="SMART" id="SM00833"/>
    </source>
</evidence>